<evidence type="ECO:0000256" key="1">
    <source>
        <dbReference type="SAM" id="SignalP"/>
    </source>
</evidence>
<dbReference type="Proteomes" id="UP000651050">
    <property type="component" value="Unassembled WGS sequence"/>
</dbReference>
<dbReference type="Pfam" id="PF05708">
    <property type="entry name" value="Peptidase_C92"/>
    <property type="match status" value="1"/>
</dbReference>
<dbReference type="InterPro" id="IPR038765">
    <property type="entry name" value="Papain-like_cys_pep_sf"/>
</dbReference>
<feature type="signal peptide" evidence="1">
    <location>
        <begin position="1"/>
        <end position="19"/>
    </location>
</feature>
<proteinExistence type="predicted"/>
<organism evidence="2 3">
    <name type="scientific">Caenimonas aquaedulcis</name>
    <dbReference type="NCBI Taxonomy" id="2793270"/>
    <lineage>
        <taxon>Bacteria</taxon>
        <taxon>Pseudomonadati</taxon>
        <taxon>Pseudomonadota</taxon>
        <taxon>Betaproteobacteria</taxon>
        <taxon>Burkholderiales</taxon>
        <taxon>Comamonadaceae</taxon>
        <taxon>Caenimonas</taxon>
    </lineage>
</organism>
<comment type="caution">
    <text evidence="2">The sequence shown here is derived from an EMBL/GenBank/DDBJ whole genome shotgun (WGS) entry which is preliminary data.</text>
</comment>
<dbReference type="RefSeq" id="WP_196984844.1">
    <property type="nucleotide sequence ID" value="NZ_JADWYS010000001.1"/>
</dbReference>
<evidence type="ECO:0000313" key="2">
    <source>
        <dbReference type="EMBL" id="MBG9386885.1"/>
    </source>
</evidence>
<protein>
    <submittedName>
        <fullName evidence="2">Distant relative of cell wall-associated hydrolase</fullName>
    </submittedName>
</protein>
<dbReference type="EMBL" id="JADWYS010000001">
    <property type="protein sequence ID" value="MBG9386885.1"/>
    <property type="molecule type" value="Genomic_DNA"/>
</dbReference>
<dbReference type="AlphaFoldDB" id="A0A931MG05"/>
<keyword evidence="1" id="KW-0732">Signal</keyword>
<name>A0A931MG05_9BURK</name>
<dbReference type="Gene3D" id="3.90.1720.10">
    <property type="entry name" value="endopeptidase domain like (from Nostoc punctiforme)"/>
    <property type="match status" value="1"/>
</dbReference>
<sequence length="255" mass="27305">MSLRLIVCAALLAALAGCATDVRDHPATGRAQIVLQNPALNPRNGGVLVDAASLQPGDILLSSADGITSAGIRLLTLSPVSHASIYIGGQKVAEAVGEGIRQRTVEELLAEESTVVAFRHPGVSPEHASRMQAFAREQTGSRYNVMGVMLQAPFSIERRLCELPLLPSPLRDFCVQGVAAVQLGLGSNDRFFCSQFVLEAYRRAGLPLTDADPRMISPGDLMHMREGDVPSVRTHQALHYLGHLKFQPAVAAARL</sequence>
<dbReference type="GO" id="GO:0016787">
    <property type="term" value="F:hydrolase activity"/>
    <property type="evidence" value="ECO:0007669"/>
    <property type="project" value="UniProtKB-KW"/>
</dbReference>
<dbReference type="InterPro" id="IPR024453">
    <property type="entry name" value="Peptidase_C92"/>
</dbReference>
<reference evidence="2" key="1">
    <citation type="submission" date="2020-11" db="EMBL/GenBank/DDBJ databases">
        <title>Bacterial whole genome sequence for Caenimonas sp. DR4.4.</title>
        <authorList>
            <person name="Le V."/>
            <person name="Ko S.-R."/>
            <person name="Ahn C.-Y."/>
            <person name="Oh H.-M."/>
        </authorList>
    </citation>
    <scope>NUCLEOTIDE SEQUENCE</scope>
    <source>
        <strain evidence="2">DR4.4</strain>
    </source>
</reference>
<gene>
    <name evidence="2" type="ORF">I5803_02510</name>
</gene>
<dbReference type="SUPFAM" id="SSF54001">
    <property type="entry name" value="Cysteine proteinases"/>
    <property type="match status" value="1"/>
</dbReference>
<keyword evidence="2" id="KW-0378">Hydrolase</keyword>
<feature type="chain" id="PRO_5037704152" evidence="1">
    <location>
        <begin position="20"/>
        <end position="255"/>
    </location>
</feature>
<keyword evidence="3" id="KW-1185">Reference proteome</keyword>
<evidence type="ECO:0000313" key="3">
    <source>
        <dbReference type="Proteomes" id="UP000651050"/>
    </source>
</evidence>
<dbReference type="PROSITE" id="PS51257">
    <property type="entry name" value="PROKAR_LIPOPROTEIN"/>
    <property type="match status" value="1"/>
</dbReference>
<accession>A0A931MG05</accession>